<comment type="caution">
    <text evidence="6">The sequence shown here is derived from an EMBL/GenBank/DDBJ whole genome shotgun (WGS) entry which is preliminary data.</text>
</comment>
<dbReference type="GO" id="GO:0051082">
    <property type="term" value="F:unfolded protein binding"/>
    <property type="evidence" value="ECO:0007669"/>
    <property type="project" value="TreeGrafter"/>
</dbReference>
<dbReference type="InterPro" id="IPR000740">
    <property type="entry name" value="GrpE"/>
</dbReference>
<organism evidence="6 7">
    <name type="scientific">Andalucia godoyi</name>
    <name type="common">Flagellate</name>
    <dbReference type="NCBI Taxonomy" id="505711"/>
    <lineage>
        <taxon>Eukaryota</taxon>
        <taxon>Discoba</taxon>
        <taxon>Jakobida</taxon>
        <taxon>Andalucina</taxon>
        <taxon>Andaluciidae</taxon>
        <taxon>Andalucia</taxon>
    </lineage>
</organism>
<dbReference type="GO" id="GO:0006457">
    <property type="term" value="P:protein folding"/>
    <property type="evidence" value="ECO:0007669"/>
    <property type="project" value="InterPro"/>
</dbReference>
<evidence type="ECO:0000313" key="6">
    <source>
        <dbReference type="EMBL" id="KAF0853038.1"/>
    </source>
</evidence>
<dbReference type="GO" id="GO:0001405">
    <property type="term" value="C:PAM complex, Tim23 associated import motor"/>
    <property type="evidence" value="ECO:0007669"/>
    <property type="project" value="TreeGrafter"/>
</dbReference>
<keyword evidence="3" id="KW-0496">Mitochondrion</keyword>
<accession>A0A8K0AIK7</accession>
<dbReference type="CDD" id="cd00446">
    <property type="entry name" value="GrpE"/>
    <property type="match status" value="1"/>
</dbReference>
<dbReference type="GO" id="GO:0051087">
    <property type="term" value="F:protein-folding chaperone binding"/>
    <property type="evidence" value="ECO:0007669"/>
    <property type="project" value="InterPro"/>
</dbReference>
<dbReference type="GO" id="GO:0000774">
    <property type="term" value="F:adenyl-nucleotide exchange factor activity"/>
    <property type="evidence" value="ECO:0007669"/>
    <property type="project" value="InterPro"/>
</dbReference>
<feature type="compositionally biased region" description="Polar residues" evidence="5">
    <location>
        <begin position="29"/>
        <end position="45"/>
    </location>
</feature>
<name>A0A8K0AIK7_ANDGO</name>
<feature type="region of interest" description="Disordered" evidence="5">
    <location>
        <begin position="29"/>
        <end position="74"/>
    </location>
</feature>
<evidence type="ECO:0000256" key="5">
    <source>
        <dbReference type="SAM" id="MobiDB-lite"/>
    </source>
</evidence>
<feature type="compositionally biased region" description="Low complexity" evidence="5">
    <location>
        <begin position="46"/>
        <end position="64"/>
    </location>
</feature>
<evidence type="ECO:0000313" key="7">
    <source>
        <dbReference type="Proteomes" id="UP000799049"/>
    </source>
</evidence>
<dbReference type="InterPro" id="IPR013805">
    <property type="entry name" value="GrpE_CC"/>
</dbReference>
<sequence>MFTVRSSSLLSASRRAVRMSVFPTRRWFSNETSTPANNDQSKPTPSSSSSSSSSSANGSANANGNGNGNGNGEVMEGLKKQLEEASAKLKECESKYLYALAETENVRTRARRDVENANKYGISKFAQSLLDVADNLQRALTAVSESDKKSSLFTGVQMTEKVLTKAFEVNGLVKMSAMGESFNPEVHQAMFEMPGDKPGTIAAVLRDGYVLHGRTIRPAQVGVIKAKD</sequence>
<protein>
    <recommendedName>
        <fullName evidence="3">GrpE protein homolog</fullName>
    </recommendedName>
</protein>
<evidence type="ECO:0000256" key="3">
    <source>
        <dbReference type="RuleBase" id="RU000640"/>
    </source>
</evidence>
<comment type="similarity">
    <text evidence="1 4">Belongs to the GrpE family.</text>
</comment>
<dbReference type="PROSITE" id="PS01071">
    <property type="entry name" value="GRPE"/>
    <property type="match status" value="1"/>
</dbReference>
<dbReference type="SUPFAM" id="SSF51064">
    <property type="entry name" value="Head domain of nucleotide exchange factor GrpE"/>
    <property type="match status" value="1"/>
</dbReference>
<dbReference type="PANTHER" id="PTHR21237">
    <property type="entry name" value="GRPE PROTEIN"/>
    <property type="match status" value="1"/>
</dbReference>
<dbReference type="GO" id="GO:0030150">
    <property type="term" value="P:protein import into mitochondrial matrix"/>
    <property type="evidence" value="ECO:0007669"/>
    <property type="project" value="TreeGrafter"/>
</dbReference>
<dbReference type="Proteomes" id="UP000799049">
    <property type="component" value="Unassembled WGS sequence"/>
</dbReference>
<dbReference type="PANTHER" id="PTHR21237:SF23">
    <property type="entry name" value="GRPE PROTEIN HOMOLOG, MITOCHONDRIAL"/>
    <property type="match status" value="1"/>
</dbReference>
<evidence type="ECO:0000256" key="1">
    <source>
        <dbReference type="ARBA" id="ARBA00009054"/>
    </source>
</evidence>
<dbReference type="Gene3D" id="3.90.20.20">
    <property type="match status" value="1"/>
</dbReference>
<dbReference type="SUPFAM" id="SSF58014">
    <property type="entry name" value="Coiled-coil domain of nucleotide exchange factor GrpE"/>
    <property type="match status" value="1"/>
</dbReference>
<reference evidence="6" key="1">
    <citation type="submission" date="2019-09" db="EMBL/GenBank/DDBJ databases">
        <title>The Mitochondrial Proteome of the Jakobid, Andalucia godoyi, a Protist With the Most Gene-Rich and Bacteria-Like Mitochondrial Genome.</title>
        <authorList>
            <person name="Gray M.W."/>
            <person name="Burger G."/>
            <person name="Derelle R."/>
            <person name="Klimes V."/>
            <person name="Leger M."/>
            <person name="Sarrasin M."/>
            <person name="Vlcek C."/>
            <person name="Roger A.J."/>
            <person name="Elias M."/>
            <person name="Lang B.F."/>
        </authorList>
    </citation>
    <scope>NUCLEOTIDE SEQUENCE</scope>
    <source>
        <strain evidence="6">And28</strain>
    </source>
</reference>
<dbReference type="OrthoDB" id="201635at2759"/>
<gene>
    <name evidence="6" type="ORF">ANDGO_03771</name>
</gene>
<dbReference type="AlphaFoldDB" id="A0A8K0AIK7"/>
<keyword evidence="2 3" id="KW-0143">Chaperone</keyword>
<evidence type="ECO:0000256" key="2">
    <source>
        <dbReference type="ARBA" id="ARBA00023186"/>
    </source>
</evidence>
<keyword evidence="7" id="KW-1185">Reference proteome</keyword>
<dbReference type="EMBL" id="VRVR01000004">
    <property type="protein sequence ID" value="KAF0853038.1"/>
    <property type="molecule type" value="Genomic_DNA"/>
</dbReference>
<dbReference type="GO" id="GO:0042803">
    <property type="term" value="F:protein homodimerization activity"/>
    <property type="evidence" value="ECO:0007669"/>
    <property type="project" value="InterPro"/>
</dbReference>
<evidence type="ECO:0000256" key="4">
    <source>
        <dbReference type="RuleBase" id="RU004478"/>
    </source>
</evidence>
<proteinExistence type="inferred from homology"/>
<dbReference type="Pfam" id="PF01025">
    <property type="entry name" value="GrpE"/>
    <property type="match status" value="1"/>
</dbReference>
<dbReference type="Gene3D" id="2.30.22.10">
    <property type="entry name" value="Head domain of nucleotide exchange factor GrpE"/>
    <property type="match status" value="1"/>
</dbReference>
<dbReference type="InterPro" id="IPR009012">
    <property type="entry name" value="GrpE_head"/>
</dbReference>
<dbReference type="PRINTS" id="PR00773">
    <property type="entry name" value="GRPEPROTEIN"/>
</dbReference>
<dbReference type="HAMAP" id="MF_01151">
    <property type="entry name" value="GrpE"/>
    <property type="match status" value="1"/>
</dbReference>
<comment type="subcellular location">
    <subcellularLocation>
        <location evidence="3">Mitochondrion matrix</location>
    </subcellularLocation>
</comment>
<comment type="function">
    <text evidence="3">Essential component of the PAM complex, a complex required for the translocation of transit peptide-containing proteins from the inner membrane into the mitochondrial matrix in an ATP-dependent manner.</text>
</comment>